<evidence type="ECO:0000313" key="6">
    <source>
        <dbReference type="Proteomes" id="UP000620124"/>
    </source>
</evidence>
<feature type="domain" description="Major facilitator superfamily (MFS) profile" evidence="4">
    <location>
        <begin position="73"/>
        <end position="259"/>
    </location>
</feature>
<comment type="caution">
    <text evidence="5">The sequence shown here is derived from an EMBL/GenBank/DDBJ whole genome shotgun (WGS) entry which is preliminary data.</text>
</comment>
<dbReference type="EMBL" id="JACAZI010000005">
    <property type="protein sequence ID" value="KAF7359596.1"/>
    <property type="molecule type" value="Genomic_DNA"/>
</dbReference>
<keyword evidence="6" id="KW-1185">Reference proteome</keyword>
<feature type="transmembrane region" description="Helical" evidence="3">
    <location>
        <begin position="68"/>
        <end position="88"/>
    </location>
</feature>
<reference evidence="5" key="1">
    <citation type="submission" date="2020-05" db="EMBL/GenBank/DDBJ databases">
        <title>Mycena genomes resolve the evolution of fungal bioluminescence.</title>
        <authorList>
            <person name="Tsai I.J."/>
        </authorList>
    </citation>
    <scope>NUCLEOTIDE SEQUENCE</scope>
    <source>
        <strain evidence="5">CCC161011</strain>
    </source>
</reference>
<protein>
    <submittedName>
        <fullName evidence="5">MFS general substrate transporter</fullName>
    </submittedName>
</protein>
<feature type="transmembrane region" description="Helical" evidence="3">
    <location>
        <begin position="162"/>
        <end position="186"/>
    </location>
</feature>
<evidence type="ECO:0000313" key="5">
    <source>
        <dbReference type="EMBL" id="KAF7359596.1"/>
    </source>
</evidence>
<dbReference type="Proteomes" id="UP000620124">
    <property type="component" value="Unassembled WGS sequence"/>
</dbReference>
<gene>
    <name evidence="5" type="ORF">MVEN_00683400</name>
</gene>
<dbReference type="InterPro" id="IPR036259">
    <property type="entry name" value="MFS_trans_sf"/>
</dbReference>
<dbReference type="PANTHER" id="PTHR11360">
    <property type="entry name" value="MONOCARBOXYLATE TRANSPORTER"/>
    <property type="match status" value="1"/>
</dbReference>
<evidence type="ECO:0000256" key="2">
    <source>
        <dbReference type="ARBA" id="ARBA00006727"/>
    </source>
</evidence>
<dbReference type="Gene3D" id="1.20.1250.20">
    <property type="entry name" value="MFS general substrate transporter like domains"/>
    <property type="match status" value="1"/>
</dbReference>
<dbReference type="Pfam" id="PF07690">
    <property type="entry name" value="MFS_1"/>
    <property type="match status" value="1"/>
</dbReference>
<proteinExistence type="inferred from homology"/>
<dbReference type="SUPFAM" id="SSF103473">
    <property type="entry name" value="MFS general substrate transporter"/>
    <property type="match status" value="1"/>
</dbReference>
<dbReference type="InterPro" id="IPR020846">
    <property type="entry name" value="MFS_dom"/>
</dbReference>
<dbReference type="OrthoDB" id="3039564at2759"/>
<dbReference type="GO" id="GO:0022857">
    <property type="term" value="F:transmembrane transporter activity"/>
    <property type="evidence" value="ECO:0007669"/>
    <property type="project" value="InterPro"/>
</dbReference>
<comment type="subcellular location">
    <subcellularLocation>
        <location evidence="1">Membrane</location>
        <topology evidence="1">Multi-pass membrane protein</topology>
    </subcellularLocation>
</comment>
<keyword evidence="3" id="KW-0472">Membrane</keyword>
<evidence type="ECO:0000256" key="1">
    <source>
        <dbReference type="ARBA" id="ARBA00004141"/>
    </source>
</evidence>
<feature type="transmembrane region" description="Helical" evidence="3">
    <location>
        <begin position="228"/>
        <end position="251"/>
    </location>
</feature>
<dbReference type="GO" id="GO:0016020">
    <property type="term" value="C:membrane"/>
    <property type="evidence" value="ECO:0007669"/>
    <property type="project" value="UniProtKB-SubCell"/>
</dbReference>
<evidence type="ECO:0000259" key="4">
    <source>
        <dbReference type="PROSITE" id="PS50850"/>
    </source>
</evidence>
<sequence>MRCIGYPFPKLLSKATAEPWLEPKPFGASHLCHGAVKSRAEPAVAEPRQHYPRLPPQKAQGGLFDLSVFRSPAFTVYALSGFLVYFGVFNMPSYMTSSAVSYGLFSNITFYLVAVSNGSTLLGSVVAGFVSDRLGAMNVLIPVLTTVGIITIIWPFCGTVASLSVVSVLFGVTLGAYGPLTLVPVAAMGGTEDLGRRMGTMTTILGIGTLCGPPLAGLLNSTSLGYKAVGYFSGGIIFLATILLVLARFLAVPGLRAKF</sequence>
<keyword evidence="3" id="KW-0812">Transmembrane</keyword>
<name>A0A8H6YJ02_9AGAR</name>
<dbReference type="PANTHER" id="PTHR11360:SF234">
    <property type="entry name" value="MFS-TYPE TRANSPORTER DBAD-RELATED"/>
    <property type="match status" value="1"/>
</dbReference>
<feature type="transmembrane region" description="Helical" evidence="3">
    <location>
        <begin position="198"/>
        <end position="216"/>
    </location>
</feature>
<comment type="similarity">
    <text evidence="2">Belongs to the major facilitator superfamily. Monocarboxylate porter (TC 2.A.1.13) family.</text>
</comment>
<dbReference type="PROSITE" id="PS50850">
    <property type="entry name" value="MFS"/>
    <property type="match status" value="1"/>
</dbReference>
<dbReference type="AlphaFoldDB" id="A0A8H6YJ02"/>
<dbReference type="InterPro" id="IPR050327">
    <property type="entry name" value="Proton-linked_MCT"/>
</dbReference>
<keyword evidence="3" id="KW-1133">Transmembrane helix</keyword>
<dbReference type="InterPro" id="IPR011701">
    <property type="entry name" value="MFS"/>
</dbReference>
<feature type="transmembrane region" description="Helical" evidence="3">
    <location>
        <begin position="108"/>
        <end position="130"/>
    </location>
</feature>
<organism evidence="5 6">
    <name type="scientific">Mycena venus</name>
    <dbReference type="NCBI Taxonomy" id="2733690"/>
    <lineage>
        <taxon>Eukaryota</taxon>
        <taxon>Fungi</taxon>
        <taxon>Dikarya</taxon>
        <taxon>Basidiomycota</taxon>
        <taxon>Agaricomycotina</taxon>
        <taxon>Agaricomycetes</taxon>
        <taxon>Agaricomycetidae</taxon>
        <taxon>Agaricales</taxon>
        <taxon>Marasmiineae</taxon>
        <taxon>Mycenaceae</taxon>
        <taxon>Mycena</taxon>
    </lineage>
</organism>
<evidence type="ECO:0000256" key="3">
    <source>
        <dbReference type="SAM" id="Phobius"/>
    </source>
</evidence>
<accession>A0A8H6YJ02</accession>
<feature type="transmembrane region" description="Helical" evidence="3">
    <location>
        <begin position="137"/>
        <end position="156"/>
    </location>
</feature>